<comment type="caution">
    <text evidence="2">The sequence shown here is derived from an EMBL/GenBank/DDBJ whole genome shotgun (WGS) entry which is preliminary data.</text>
</comment>
<evidence type="ECO:0000256" key="1">
    <source>
        <dbReference type="SAM" id="MobiDB-lite"/>
    </source>
</evidence>
<gene>
    <name evidence="2" type="ORF">AK812_SmicGene31478</name>
</gene>
<reference evidence="2 3" key="1">
    <citation type="submission" date="2016-02" db="EMBL/GenBank/DDBJ databases">
        <title>Genome analysis of coral dinoflagellate symbionts highlights evolutionary adaptations to a symbiotic lifestyle.</title>
        <authorList>
            <person name="Aranda M."/>
            <person name="Li Y."/>
            <person name="Liew Y.J."/>
            <person name="Baumgarten S."/>
            <person name="Simakov O."/>
            <person name="Wilson M."/>
            <person name="Piel J."/>
            <person name="Ashoor H."/>
            <person name="Bougouffa S."/>
            <person name="Bajic V.B."/>
            <person name="Ryu T."/>
            <person name="Ravasi T."/>
            <person name="Bayer T."/>
            <person name="Micklem G."/>
            <person name="Kim H."/>
            <person name="Bhak J."/>
            <person name="Lajeunesse T.C."/>
            <person name="Voolstra C.R."/>
        </authorList>
    </citation>
    <scope>NUCLEOTIDE SEQUENCE [LARGE SCALE GENOMIC DNA]</scope>
    <source>
        <strain evidence="2 3">CCMP2467</strain>
    </source>
</reference>
<dbReference type="AlphaFoldDB" id="A0A1Q9CWM4"/>
<evidence type="ECO:0000313" key="3">
    <source>
        <dbReference type="Proteomes" id="UP000186817"/>
    </source>
</evidence>
<evidence type="ECO:0000313" key="2">
    <source>
        <dbReference type="EMBL" id="OLP87324.1"/>
    </source>
</evidence>
<dbReference type="OrthoDB" id="424206at2759"/>
<sequence length="451" mass="49911">MTRSIYVISPNGQQQCAGEYKQSQDSANGCPVWEQKGGGFWMYTGANGMWIIGGQDAKDKNFKCSHGFIFCRTQNAGVSPEKITGVWERLSGEYFVEDRNIVVTNVLHKPSPLRVASPNGQQRCAGEYALMPDCTANGLPVWEHKAGRCYLYCGTNGSWILGGSDAKEKGFKCAKGIFCSGEENWKSNPPGPSALNFQPGEGDDDYLPHGSESYVTNHRHLQELQRLAAFQQVTTKVSPSDDGRSHWFAYEGAIDDRCDITESDGDKRGPALIARVRAFVAGLPAEEQEGLTNEEAMEKANERLRDQHARTIPITANLVALIFVPLSDLTQDQRLPPDRTTKTSVDNPLLAPSGHGVRKTFLAIEEGYVDTQEGYWVEDEGHGAPSFFEADDDALWVYDEENYTWFQRHFQGRKMKRGFKGGRKGKGKGGKGSGGRCSFKKRKGSANLSDR</sequence>
<feature type="region of interest" description="Disordered" evidence="1">
    <location>
        <begin position="416"/>
        <end position="451"/>
    </location>
</feature>
<organism evidence="2 3">
    <name type="scientific">Symbiodinium microadriaticum</name>
    <name type="common">Dinoflagellate</name>
    <name type="synonym">Zooxanthella microadriatica</name>
    <dbReference type="NCBI Taxonomy" id="2951"/>
    <lineage>
        <taxon>Eukaryota</taxon>
        <taxon>Sar</taxon>
        <taxon>Alveolata</taxon>
        <taxon>Dinophyceae</taxon>
        <taxon>Suessiales</taxon>
        <taxon>Symbiodiniaceae</taxon>
        <taxon>Symbiodinium</taxon>
    </lineage>
</organism>
<dbReference type="Proteomes" id="UP000186817">
    <property type="component" value="Unassembled WGS sequence"/>
</dbReference>
<dbReference type="EMBL" id="LSRX01000867">
    <property type="protein sequence ID" value="OLP87324.1"/>
    <property type="molecule type" value="Genomic_DNA"/>
</dbReference>
<proteinExistence type="predicted"/>
<keyword evidence="3" id="KW-1185">Reference proteome</keyword>
<accession>A0A1Q9CWM4</accession>
<name>A0A1Q9CWM4_SYMMI</name>
<protein>
    <submittedName>
        <fullName evidence="2">Uncharacterized protein</fullName>
    </submittedName>
</protein>
<feature type="compositionally biased region" description="Basic residues" evidence="1">
    <location>
        <begin position="416"/>
        <end position="429"/>
    </location>
</feature>